<sequence>MPIPSDRSNSYYTEPNTDPNCPPKRGLQHREYLTSDVKVFGCRTCKTHLSIHEHIESKNFNGQHGRAYLFTTVYNINAGPPEDRPMTTGLHTVRDISCAKCTANTYKAYDASQKYKEGKFILERTLTVDVS</sequence>
<evidence type="ECO:0000313" key="3">
    <source>
        <dbReference type="EMBL" id="SGZ07194.1"/>
    </source>
</evidence>
<reference evidence="3 4" key="1">
    <citation type="submission" date="2016-11" db="EMBL/GenBank/DDBJ databases">
        <authorList>
            <person name="Jaros S."/>
            <person name="Januszkiewicz K."/>
            <person name="Wedrychowicz H."/>
        </authorList>
    </citation>
    <scope>NUCLEOTIDE SEQUENCE [LARGE SCALE GENOMIC DNA]</scope>
</reference>
<organism evidence="3 4">
    <name type="scientific">Microbotryum silenes-dioicae</name>
    <dbReference type="NCBI Taxonomy" id="796604"/>
    <lineage>
        <taxon>Eukaryota</taxon>
        <taxon>Fungi</taxon>
        <taxon>Dikarya</taxon>
        <taxon>Basidiomycota</taxon>
        <taxon>Pucciniomycotina</taxon>
        <taxon>Microbotryomycetes</taxon>
        <taxon>Microbotryales</taxon>
        <taxon>Microbotryaceae</taxon>
        <taxon>Microbotryum</taxon>
    </lineage>
</organism>
<proteinExistence type="predicted"/>
<protein>
    <submittedName>
        <fullName evidence="3">BQ5605_C031g10999 protein</fullName>
    </submittedName>
</protein>
<dbReference type="InterPro" id="IPR034751">
    <property type="entry name" value="Yippee"/>
</dbReference>
<feature type="compositionally biased region" description="Polar residues" evidence="1">
    <location>
        <begin position="1"/>
        <end position="19"/>
    </location>
</feature>
<feature type="domain" description="Yippee" evidence="2">
    <location>
        <begin position="38"/>
        <end position="131"/>
    </location>
</feature>
<dbReference type="EMBL" id="FQNC01000068">
    <property type="protein sequence ID" value="SGZ07194.1"/>
    <property type="molecule type" value="Genomic_DNA"/>
</dbReference>
<evidence type="ECO:0000259" key="2">
    <source>
        <dbReference type="PROSITE" id="PS51792"/>
    </source>
</evidence>
<dbReference type="Proteomes" id="UP000249464">
    <property type="component" value="Unassembled WGS sequence"/>
</dbReference>
<dbReference type="STRING" id="796604.A0A2X0NAP3"/>
<evidence type="ECO:0000256" key="1">
    <source>
        <dbReference type="SAM" id="MobiDB-lite"/>
    </source>
</evidence>
<evidence type="ECO:0000313" key="4">
    <source>
        <dbReference type="Proteomes" id="UP000249464"/>
    </source>
</evidence>
<accession>A0A2X0NAP3</accession>
<dbReference type="PANTHER" id="PTHR13848">
    <property type="entry name" value="PROTEIN YIPPEE-LIKE CG15309-RELATED"/>
    <property type="match status" value="1"/>
</dbReference>
<dbReference type="InterPro" id="IPR039058">
    <property type="entry name" value="Yippee_fam"/>
</dbReference>
<name>A0A2X0NAP3_9BASI</name>
<dbReference type="PROSITE" id="PS51792">
    <property type="entry name" value="YIPPEE"/>
    <property type="match status" value="1"/>
</dbReference>
<gene>
    <name evidence="3" type="primary">BQ5605_C031g10999</name>
    <name evidence="3" type="ORF">BQ5605_C031G10999</name>
</gene>
<dbReference type="AlphaFoldDB" id="A0A2X0NAP3"/>
<feature type="region of interest" description="Disordered" evidence="1">
    <location>
        <begin position="1"/>
        <end position="25"/>
    </location>
</feature>
<keyword evidence="4" id="KW-1185">Reference proteome</keyword>